<gene>
    <name evidence="2" type="ORF">ABZ510_27220</name>
</gene>
<proteinExistence type="predicted"/>
<keyword evidence="3" id="KW-1185">Reference proteome</keyword>
<dbReference type="PROSITE" id="PS51257">
    <property type="entry name" value="PROKAR_LIPOPROTEIN"/>
    <property type="match status" value="1"/>
</dbReference>
<comment type="caution">
    <text evidence="2">The sequence shown here is derived from an EMBL/GenBank/DDBJ whole genome shotgun (WGS) entry which is preliminary data.</text>
</comment>
<dbReference type="EMBL" id="JBEYBF010000025">
    <property type="protein sequence ID" value="MEU1955541.1"/>
    <property type="molecule type" value="Genomic_DNA"/>
</dbReference>
<name>A0ABV2WXC0_9NOCA</name>
<accession>A0ABV2WXC0</accession>
<protein>
    <submittedName>
        <fullName evidence="2">Uncharacterized protein</fullName>
    </submittedName>
</protein>
<sequence length="259" mass="25851">MESKTKVAGPLAAAGAVSLGLVLIGACGIGQEDTYVPPPPIRSGPQAAEPAGFTGEPSTSVAKVLIPPSPSWRMAPEPPPRRTLPPEYRISVTASTGPGAEPTAGETTRRVTLSATPDPAGPAEPGWTTASLPSPPLEPAHTESPLPAPSPVTTVVIDPVPPEGAGPPPVEPPLAPPPSEPLTPPAEPPAPVPAEPPAAGDEPGYPEMVPAEDVPAESTPTQDPVAPRVAAPTTGEVTTPDVAEEPPLPTPTGTVAPGN</sequence>
<evidence type="ECO:0000256" key="1">
    <source>
        <dbReference type="SAM" id="MobiDB-lite"/>
    </source>
</evidence>
<reference evidence="2 3" key="1">
    <citation type="submission" date="2024-06" db="EMBL/GenBank/DDBJ databases">
        <title>The Natural Products Discovery Center: Release of the First 8490 Sequenced Strains for Exploring Actinobacteria Biosynthetic Diversity.</title>
        <authorList>
            <person name="Kalkreuter E."/>
            <person name="Kautsar S.A."/>
            <person name="Yang D."/>
            <person name="Bader C.D."/>
            <person name="Teijaro C.N."/>
            <person name="Fluegel L."/>
            <person name="Davis C.M."/>
            <person name="Simpson J.R."/>
            <person name="Lauterbach L."/>
            <person name="Steele A.D."/>
            <person name="Gui C."/>
            <person name="Meng S."/>
            <person name="Li G."/>
            <person name="Viehrig K."/>
            <person name="Ye F."/>
            <person name="Su P."/>
            <person name="Kiefer A.F."/>
            <person name="Nichols A."/>
            <person name="Cepeda A.J."/>
            <person name="Yan W."/>
            <person name="Fan B."/>
            <person name="Jiang Y."/>
            <person name="Adhikari A."/>
            <person name="Zheng C.-J."/>
            <person name="Schuster L."/>
            <person name="Cowan T.M."/>
            <person name="Smanski M.J."/>
            <person name="Chevrette M.G."/>
            <person name="De Carvalho L.P.S."/>
            <person name="Shen B."/>
        </authorList>
    </citation>
    <scope>NUCLEOTIDE SEQUENCE [LARGE SCALE GENOMIC DNA]</scope>
    <source>
        <strain evidence="2 3">NPDC019708</strain>
    </source>
</reference>
<dbReference type="RefSeq" id="WP_356958665.1">
    <property type="nucleotide sequence ID" value="NZ_JBEYBD010000015.1"/>
</dbReference>
<organism evidence="2 3">
    <name type="scientific">Nocardia rhamnosiphila</name>
    <dbReference type="NCBI Taxonomy" id="426716"/>
    <lineage>
        <taxon>Bacteria</taxon>
        <taxon>Bacillati</taxon>
        <taxon>Actinomycetota</taxon>
        <taxon>Actinomycetes</taxon>
        <taxon>Mycobacteriales</taxon>
        <taxon>Nocardiaceae</taxon>
        <taxon>Nocardia</taxon>
    </lineage>
</organism>
<dbReference type="Proteomes" id="UP001550628">
    <property type="component" value="Unassembled WGS sequence"/>
</dbReference>
<feature type="region of interest" description="Disordered" evidence="1">
    <location>
        <begin position="36"/>
        <end position="259"/>
    </location>
</feature>
<evidence type="ECO:0000313" key="3">
    <source>
        <dbReference type="Proteomes" id="UP001550628"/>
    </source>
</evidence>
<feature type="compositionally biased region" description="Pro residues" evidence="1">
    <location>
        <begin position="159"/>
        <end position="196"/>
    </location>
</feature>
<evidence type="ECO:0000313" key="2">
    <source>
        <dbReference type="EMBL" id="MEU1955541.1"/>
    </source>
</evidence>
<feature type="compositionally biased region" description="Low complexity" evidence="1">
    <location>
        <begin position="197"/>
        <end position="207"/>
    </location>
</feature>